<accession>A0A8S0SV36</accession>
<evidence type="ECO:0000256" key="1">
    <source>
        <dbReference type="SAM" id="MobiDB-lite"/>
    </source>
</evidence>
<comment type="caution">
    <text evidence="2">The sequence shown here is derived from an EMBL/GenBank/DDBJ whole genome shotgun (WGS) entry which is preliminary data.</text>
</comment>
<reference evidence="2 3" key="1">
    <citation type="submission" date="2019-12" db="EMBL/GenBank/DDBJ databases">
        <authorList>
            <person name="Alioto T."/>
            <person name="Alioto T."/>
            <person name="Gomez Garrido J."/>
        </authorList>
    </citation>
    <scope>NUCLEOTIDE SEQUENCE [LARGE SCALE GENOMIC DNA]</scope>
</reference>
<dbReference type="Gramene" id="OE9A115482T1">
    <property type="protein sequence ID" value="OE9A115482C1"/>
    <property type="gene ID" value="OE9A115482"/>
</dbReference>
<dbReference type="EMBL" id="CACTIH010005490">
    <property type="protein sequence ID" value="CAA2995134.1"/>
    <property type="molecule type" value="Genomic_DNA"/>
</dbReference>
<name>A0A8S0SV36_OLEEU</name>
<dbReference type="AlphaFoldDB" id="A0A8S0SV36"/>
<proteinExistence type="predicted"/>
<sequence>MPDLDLVEALPDDNVARMGALYFLTAYFFPRDYKKVVDNYLFALIIICDLEPSEIEMAMPYMNNIQYQKPIQPDLLSESSRKKRTKKSARNAYDDLRMQIYKLQSDNKLLNREFADIKSQMSCFNDVHSTKMNSIIQMQGVLKTDLMEIRTDMQFLSETVSAMISSSMEEIMRRFSEKAKDRGIEVHGVGDKGTHIGRGSDKTDEVLT</sequence>
<evidence type="ECO:0000313" key="3">
    <source>
        <dbReference type="Proteomes" id="UP000594638"/>
    </source>
</evidence>
<dbReference type="Proteomes" id="UP000594638">
    <property type="component" value="Unassembled WGS sequence"/>
</dbReference>
<keyword evidence="3" id="KW-1185">Reference proteome</keyword>
<gene>
    <name evidence="2" type="ORF">OLEA9_A115482</name>
</gene>
<feature type="region of interest" description="Disordered" evidence="1">
    <location>
        <begin position="187"/>
        <end position="208"/>
    </location>
</feature>
<evidence type="ECO:0000313" key="2">
    <source>
        <dbReference type="EMBL" id="CAA2995134.1"/>
    </source>
</evidence>
<organism evidence="2 3">
    <name type="scientific">Olea europaea subsp. europaea</name>
    <dbReference type="NCBI Taxonomy" id="158383"/>
    <lineage>
        <taxon>Eukaryota</taxon>
        <taxon>Viridiplantae</taxon>
        <taxon>Streptophyta</taxon>
        <taxon>Embryophyta</taxon>
        <taxon>Tracheophyta</taxon>
        <taxon>Spermatophyta</taxon>
        <taxon>Magnoliopsida</taxon>
        <taxon>eudicotyledons</taxon>
        <taxon>Gunneridae</taxon>
        <taxon>Pentapetalae</taxon>
        <taxon>asterids</taxon>
        <taxon>lamiids</taxon>
        <taxon>Lamiales</taxon>
        <taxon>Oleaceae</taxon>
        <taxon>Oleeae</taxon>
        <taxon>Olea</taxon>
    </lineage>
</organism>
<dbReference type="OrthoDB" id="1930729at2759"/>
<protein>
    <submittedName>
        <fullName evidence="2">Uncharacterized protein</fullName>
    </submittedName>
</protein>